<name>A0A7J0DYG3_9ERIC</name>
<sequence>MLDYLPQEVLIDVFTRLPTKNLLRCTCICKSWHSLITNPSFISTHLNRLQTIPHNNAHHLFLFLNSSPSRKEEIYSRRCDNNALYCAQDDVAPSEIDVYSMKGRRWRNISHVGLRYWVHHTGHRSEEDWCIWVMKEYGLSESWTKLLVINVGHSVERLVGFRKNGDLLILADGGQLISYDTEAASSTKLGIGGTIGYRCLFKLESYTESVGFSGSQVHGVQNGVEDCGGTGGAYYGAGATERVGMLGPGAVQSV</sequence>
<dbReference type="PANTHER" id="PTHR31672">
    <property type="entry name" value="BNACNNG10540D PROTEIN"/>
    <property type="match status" value="1"/>
</dbReference>
<dbReference type="EMBL" id="BJWL01000447">
    <property type="protein sequence ID" value="GFS45398.1"/>
    <property type="molecule type" value="Genomic_DNA"/>
</dbReference>
<evidence type="ECO:0000313" key="2">
    <source>
        <dbReference type="EMBL" id="GFS45398.1"/>
    </source>
</evidence>
<organism evidence="2 3">
    <name type="scientific">Actinidia rufa</name>
    <dbReference type="NCBI Taxonomy" id="165716"/>
    <lineage>
        <taxon>Eukaryota</taxon>
        <taxon>Viridiplantae</taxon>
        <taxon>Streptophyta</taxon>
        <taxon>Embryophyta</taxon>
        <taxon>Tracheophyta</taxon>
        <taxon>Spermatophyta</taxon>
        <taxon>Magnoliopsida</taxon>
        <taxon>eudicotyledons</taxon>
        <taxon>Gunneridae</taxon>
        <taxon>Pentapetalae</taxon>
        <taxon>asterids</taxon>
        <taxon>Ericales</taxon>
        <taxon>Actinidiaceae</taxon>
        <taxon>Actinidia</taxon>
    </lineage>
</organism>
<dbReference type="AlphaFoldDB" id="A0A7J0DYG3"/>
<dbReference type="InterPro" id="IPR036047">
    <property type="entry name" value="F-box-like_dom_sf"/>
</dbReference>
<keyword evidence="3" id="KW-1185">Reference proteome</keyword>
<dbReference type="OrthoDB" id="5314306at2759"/>
<dbReference type="SMART" id="SM00256">
    <property type="entry name" value="FBOX"/>
    <property type="match status" value="1"/>
</dbReference>
<dbReference type="SUPFAM" id="SSF81383">
    <property type="entry name" value="F-box domain"/>
    <property type="match status" value="1"/>
</dbReference>
<dbReference type="Pfam" id="PF12937">
    <property type="entry name" value="F-box-like"/>
    <property type="match status" value="1"/>
</dbReference>
<dbReference type="InterPro" id="IPR001810">
    <property type="entry name" value="F-box_dom"/>
</dbReference>
<dbReference type="CDD" id="cd22157">
    <property type="entry name" value="F-box_AtFBW1-like"/>
    <property type="match status" value="1"/>
</dbReference>
<gene>
    <name evidence="2" type="ORF">Acr_00g0095880</name>
</gene>
<dbReference type="InterPro" id="IPR050796">
    <property type="entry name" value="SCF_F-box_component"/>
</dbReference>
<evidence type="ECO:0000313" key="3">
    <source>
        <dbReference type="Proteomes" id="UP000585474"/>
    </source>
</evidence>
<proteinExistence type="predicted"/>
<dbReference type="PROSITE" id="PS50181">
    <property type="entry name" value="FBOX"/>
    <property type="match status" value="1"/>
</dbReference>
<dbReference type="Proteomes" id="UP000585474">
    <property type="component" value="Unassembled WGS sequence"/>
</dbReference>
<feature type="domain" description="F-box" evidence="1">
    <location>
        <begin position="1"/>
        <end position="49"/>
    </location>
</feature>
<evidence type="ECO:0000259" key="1">
    <source>
        <dbReference type="PROSITE" id="PS50181"/>
    </source>
</evidence>
<comment type="caution">
    <text evidence="2">The sequence shown here is derived from an EMBL/GenBank/DDBJ whole genome shotgun (WGS) entry which is preliminary data.</text>
</comment>
<protein>
    <recommendedName>
        <fullName evidence="1">F-box domain-containing protein</fullName>
    </recommendedName>
</protein>
<dbReference type="Gene3D" id="1.20.1280.50">
    <property type="match status" value="1"/>
</dbReference>
<dbReference type="PANTHER" id="PTHR31672:SF13">
    <property type="entry name" value="F-BOX PROTEIN CPR30-LIKE"/>
    <property type="match status" value="1"/>
</dbReference>
<accession>A0A7J0DYG3</accession>
<reference evidence="3" key="1">
    <citation type="submission" date="2019-07" db="EMBL/GenBank/DDBJ databases">
        <title>De Novo Assembly of kiwifruit Actinidia rufa.</title>
        <authorList>
            <person name="Sugita-Konishi S."/>
            <person name="Sato K."/>
            <person name="Mori E."/>
            <person name="Abe Y."/>
            <person name="Kisaki G."/>
            <person name="Hamano K."/>
            <person name="Suezawa K."/>
            <person name="Otani M."/>
            <person name="Fukuda T."/>
            <person name="Manabe T."/>
            <person name="Gomi K."/>
            <person name="Tabuchi M."/>
            <person name="Akimitsu K."/>
            <person name="Kataoka I."/>
        </authorList>
    </citation>
    <scope>NUCLEOTIDE SEQUENCE [LARGE SCALE GENOMIC DNA]</scope>
    <source>
        <strain evidence="3">cv. Fuchu</strain>
    </source>
</reference>